<keyword evidence="1" id="KW-0732">Signal</keyword>
<dbReference type="AlphaFoldDB" id="A0A7C3MJR5"/>
<comment type="caution">
    <text evidence="2">The sequence shown here is derived from an EMBL/GenBank/DDBJ whole genome shotgun (WGS) entry which is preliminary data.</text>
</comment>
<proteinExistence type="predicted"/>
<evidence type="ECO:0000313" key="2">
    <source>
        <dbReference type="EMBL" id="HFX12651.1"/>
    </source>
</evidence>
<organism evidence="2">
    <name type="scientific">Dictyoglomus thermophilum</name>
    <dbReference type="NCBI Taxonomy" id="14"/>
    <lineage>
        <taxon>Bacteria</taxon>
        <taxon>Pseudomonadati</taxon>
        <taxon>Dictyoglomota</taxon>
        <taxon>Dictyoglomia</taxon>
        <taxon>Dictyoglomales</taxon>
        <taxon>Dictyoglomaceae</taxon>
        <taxon>Dictyoglomus</taxon>
    </lineage>
</organism>
<feature type="chain" id="PRO_5028229432" evidence="1">
    <location>
        <begin position="20"/>
        <end position="328"/>
    </location>
</feature>
<accession>A0A7C3MJR5</accession>
<feature type="signal peptide" evidence="1">
    <location>
        <begin position="1"/>
        <end position="19"/>
    </location>
</feature>
<evidence type="ECO:0000256" key="1">
    <source>
        <dbReference type="SAM" id="SignalP"/>
    </source>
</evidence>
<name>A0A7C3MJR5_DICTH</name>
<sequence length="328" mass="37646">MRKIIFLIILLMLLGPAFAQVNIYNKVEFSTKYYPDSKKLNFNPNYSLQFSYKETNIDAYLDIRDGGWRSYLNISNLLGALNVYFTKYYLNIEGTRALFDSLLYSRLGGINGVKVSLNKPIKFTATYIPRQIESDVDFNLGRLTLKIETSPISAKLMGLNIYGLYDKDMLNMVETYVVGAEVSPLSLLNLFFEYGNNSRQWAIGGSLKPIPNLTLSGYYRGDGGYKLEFDLKDIVPKMTLNGAYFLAPDSANYMYLSLALPPQNFGNIDTLYGRYTSFRDYDVFYFRLSYTMGKISNTLRIYKNWNFGYGWFDTTVPLTFEDVVSLSF</sequence>
<gene>
    <name evidence="2" type="ORF">ENW00_00590</name>
</gene>
<reference evidence="2" key="1">
    <citation type="journal article" date="2020" name="mSystems">
        <title>Genome- and Community-Level Interaction Insights into Carbon Utilization and Element Cycling Functions of Hydrothermarchaeota in Hydrothermal Sediment.</title>
        <authorList>
            <person name="Zhou Z."/>
            <person name="Liu Y."/>
            <person name="Xu W."/>
            <person name="Pan J."/>
            <person name="Luo Z.H."/>
            <person name="Li M."/>
        </authorList>
    </citation>
    <scope>NUCLEOTIDE SEQUENCE [LARGE SCALE GENOMIC DNA]</scope>
    <source>
        <strain evidence="2">SpSt-81</strain>
    </source>
</reference>
<dbReference type="EMBL" id="DTIN01000008">
    <property type="protein sequence ID" value="HFX12651.1"/>
    <property type="molecule type" value="Genomic_DNA"/>
</dbReference>
<protein>
    <submittedName>
        <fullName evidence="2">Uncharacterized protein</fullName>
    </submittedName>
</protein>